<accession>A0A6P8HIU8</accession>
<dbReference type="GeneID" id="116291729"/>
<keyword evidence="2" id="KW-1133">Transmembrane helix</keyword>
<gene>
    <name evidence="4" type="primary">LOC116291729</name>
</gene>
<feature type="transmembrane region" description="Helical" evidence="2">
    <location>
        <begin position="12"/>
        <end position="35"/>
    </location>
</feature>
<evidence type="ECO:0000256" key="1">
    <source>
        <dbReference type="SAM" id="MobiDB-lite"/>
    </source>
</evidence>
<proteinExistence type="predicted"/>
<dbReference type="AlphaFoldDB" id="A0A6P8HIU8"/>
<dbReference type="RefSeq" id="XP_031554798.1">
    <property type="nucleotide sequence ID" value="XM_031698938.1"/>
</dbReference>
<dbReference type="Proteomes" id="UP000515163">
    <property type="component" value="Unplaced"/>
</dbReference>
<keyword evidence="2" id="KW-0472">Membrane</keyword>
<evidence type="ECO:0000313" key="4">
    <source>
        <dbReference type="RefSeq" id="XP_031554798.1"/>
    </source>
</evidence>
<dbReference type="KEGG" id="aten:116291729"/>
<evidence type="ECO:0000256" key="2">
    <source>
        <dbReference type="SAM" id="Phobius"/>
    </source>
</evidence>
<dbReference type="InParanoid" id="A0A6P8HIU8"/>
<keyword evidence="2" id="KW-0812">Transmembrane</keyword>
<keyword evidence="3" id="KW-1185">Reference proteome</keyword>
<protein>
    <submittedName>
        <fullName evidence="4">Uncharacterized protein LOC116291729</fullName>
    </submittedName>
</protein>
<organism evidence="3 4">
    <name type="scientific">Actinia tenebrosa</name>
    <name type="common">Australian red waratah sea anemone</name>
    <dbReference type="NCBI Taxonomy" id="6105"/>
    <lineage>
        <taxon>Eukaryota</taxon>
        <taxon>Metazoa</taxon>
        <taxon>Cnidaria</taxon>
        <taxon>Anthozoa</taxon>
        <taxon>Hexacorallia</taxon>
        <taxon>Actiniaria</taxon>
        <taxon>Actiniidae</taxon>
        <taxon>Actinia</taxon>
    </lineage>
</organism>
<name>A0A6P8HIU8_ACTTE</name>
<reference evidence="4" key="1">
    <citation type="submission" date="2025-08" db="UniProtKB">
        <authorList>
            <consortium name="RefSeq"/>
        </authorList>
    </citation>
    <scope>IDENTIFICATION</scope>
    <source>
        <tissue evidence="4">Tentacle</tissue>
    </source>
</reference>
<sequence length="122" mass="13686">MDNNKPAVNDPALTIGLVVGLLVLLVIAIILIILIRRRRTPQRLEILYNVKSESNKMVNGAAILIKNPDIKNRSEYKHFENINYDPADPNEPQTPPQEPDDDDSIDHDETTPVIPKGNIDIV</sequence>
<feature type="region of interest" description="Disordered" evidence="1">
    <location>
        <begin position="81"/>
        <end position="122"/>
    </location>
</feature>
<evidence type="ECO:0000313" key="3">
    <source>
        <dbReference type="Proteomes" id="UP000515163"/>
    </source>
</evidence>